<dbReference type="EMBL" id="BJHV01000001">
    <property type="protein sequence ID" value="GDY48672.1"/>
    <property type="molecule type" value="Genomic_DNA"/>
</dbReference>
<keyword evidence="1" id="KW-0472">Membrane</keyword>
<keyword evidence="1" id="KW-1133">Transmembrane helix</keyword>
<proteinExistence type="predicted"/>
<organism evidence="2 3">
    <name type="scientific">Streptomyces antimycoticus</name>
    <dbReference type="NCBI Taxonomy" id="68175"/>
    <lineage>
        <taxon>Bacteria</taxon>
        <taxon>Bacillati</taxon>
        <taxon>Actinomycetota</taxon>
        <taxon>Actinomycetes</taxon>
        <taxon>Kitasatosporales</taxon>
        <taxon>Streptomycetaceae</taxon>
        <taxon>Streptomyces</taxon>
        <taxon>Streptomyces violaceusniger group</taxon>
    </lineage>
</organism>
<protein>
    <submittedName>
        <fullName evidence="2">Uncharacterized protein</fullName>
    </submittedName>
</protein>
<evidence type="ECO:0000313" key="2">
    <source>
        <dbReference type="EMBL" id="GDY48672.1"/>
    </source>
</evidence>
<comment type="caution">
    <text evidence="2">The sequence shown here is derived from an EMBL/GenBank/DDBJ whole genome shotgun (WGS) entry which is preliminary data.</text>
</comment>
<gene>
    <name evidence="2" type="ORF">SANT12839_095540</name>
</gene>
<sequence>MNAVSLKILAVSQQQLNVFRTFIGGMVVSGALVWAVRLDMAVPAARAVRPAVPACSVVTASVRTQAGDRAALRRAPTGSSKTPLVTITSARFLRGSKVVSA</sequence>
<keyword evidence="1" id="KW-0812">Transmembrane</keyword>
<reference evidence="2 3" key="1">
    <citation type="journal article" date="2020" name="Int. J. Syst. Evol. Microbiol.">
        <title>Reclassification of Streptomyces castelarensis and Streptomyces sporoclivatus as later heterotypic synonyms of Streptomyces antimycoticus.</title>
        <authorList>
            <person name="Komaki H."/>
            <person name="Tamura T."/>
        </authorList>
    </citation>
    <scope>NUCLEOTIDE SEQUENCE [LARGE SCALE GENOMIC DNA]</scope>
    <source>
        <strain evidence="2 3">NBRC 12839</strain>
    </source>
</reference>
<keyword evidence="3" id="KW-1185">Reference proteome</keyword>
<evidence type="ECO:0000256" key="1">
    <source>
        <dbReference type="SAM" id="Phobius"/>
    </source>
</evidence>
<evidence type="ECO:0000313" key="3">
    <source>
        <dbReference type="Proteomes" id="UP000299290"/>
    </source>
</evidence>
<dbReference type="AlphaFoldDB" id="A0A4D4KJI9"/>
<accession>A0A4D4KJI9</accession>
<dbReference type="Proteomes" id="UP000299290">
    <property type="component" value="Unassembled WGS sequence"/>
</dbReference>
<name>A0A4D4KJI9_9ACTN</name>
<feature type="transmembrane region" description="Helical" evidence="1">
    <location>
        <begin position="18"/>
        <end position="36"/>
    </location>
</feature>